<dbReference type="GO" id="GO:0004856">
    <property type="term" value="F:D-xylulokinase activity"/>
    <property type="evidence" value="ECO:0007669"/>
    <property type="project" value="TreeGrafter"/>
</dbReference>
<dbReference type="Gene3D" id="3.30.420.40">
    <property type="match status" value="2"/>
</dbReference>
<proteinExistence type="inferred from homology"/>
<gene>
    <name evidence="6" type="ORF">EGT74_11500</name>
</gene>
<dbReference type="Proteomes" id="UP000278351">
    <property type="component" value="Unassembled WGS sequence"/>
</dbReference>
<evidence type="ECO:0000313" key="7">
    <source>
        <dbReference type="Proteomes" id="UP000278351"/>
    </source>
</evidence>
<dbReference type="RefSeq" id="WP_123846613.1">
    <property type="nucleotide sequence ID" value="NZ_RPDH01000001.1"/>
</dbReference>
<dbReference type="GO" id="GO:0005997">
    <property type="term" value="P:xylulose metabolic process"/>
    <property type="evidence" value="ECO:0007669"/>
    <property type="project" value="TreeGrafter"/>
</dbReference>
<dbReference type="Pfam" id="PF21546">
    <property type="entry name" value="FGGY_C_2"/>
    <property type="match status" value="1"/>
</dbReference>
<evidence type="ECO:0000259" key="5">
    <source>
        <dbReference type="Pfam" id="PF21546"/>
    </source>
</evidence>
<accession>A0A3N4Q4E4</accession>
<sequence>MQAIPVIVVLDVGRTNKKLFVFNEQYEIVWEKAARFTEITDEDGDACENLAALTQSVYDSLHEVFERKDFKIKAVNVSAYGASLVYVDEHGKPLAPLYSYLKQYPAALQQNLYDKYGGRETFLRQTASPALGSLNSGLQLYRLKAEQPAVFAATRYALHLPQYISSLVSGVLCSDITSIGCHTALWDFVRNGYHAWVQEEGLEVKMAPILPSNKEMPGRFGKHTFMAGTGLHDSSAALIPYLIQFREPFVLISTGTWCISLNPFNDTPLTQEELAQDCLCYLSYEGKPVKASRLFAGNEHEQEVKRIAAHFNQSALHYRTITYDAGIMRGLKPGVFGERDLSVFSSDVEAYHQLMLDIAMQQYHATQLVLQDQPVKRIFVDGGFGKNDLYMHLLANLFPETEIYAATIPQATALGAALALHAAWNSRPVPGSLIGLKRYEADVVVMDGPKR</sequence>
<evidence type="ECO:0000256" key="2">
    <source>
        <dbReference type="ARBA" id="ARBA00022679"/>
    </source>
</evidence>
<evidence type="ECO:0000313" key="6">
    <source>
        <dbReference type="EMBL" id="RPE14099.1"/>
    </source>
</evidence>
<evidence type="ECO:0000256" key="1">
    <source>
        <dbReference type="ARBA" id="ARBA00009156"/>
    </source>
</evidence>
<dbReference type="SUPFAM" id="SSF53067">
    <property type="entry name" value="Actin-like ATPase domain"/>
    <property type="match status" value="2"/>
</dbReference>
<dbReference type="EMBL" id="RPDH01000001">
    <property type="protein sequence ID" value="RPE14099.1"/>
    <property type="molecule type" value="Genomic_DNA"/>
</dbReference>
<reference evidence="6 7" key="1">
    <citation type="submission" date="2018-11" db="EMBL/GenBank/DDBJ databases">
        <title>Chitinophaga lutea sp.nov., isolate from arsenic contaminated soil.</title>
        <authorList>
            <person name="Zong Y."/>
        </authorList>
    </citation>
    <scope>NUCLEOTIDE SEQUENCE [LARGE SCALE GENOMIC DNA]</scope>
    <source>
        <strain evidence="6 7">ZY74</strain>
    </source>
</reference>
<comment type="caution">
    <text evidence="6">The sequence shown here is derived from an EMBL/GenBank/DDBJ whole genome shotgun (WGS) entry which is preliminary data.</text>
</comment>
<dbReference type="AlphaFoldDB" id="A0A3N4Q4E4"/>
<dbReference type="PANTHER" id="PTHR10196">
    <property type="entry name" value="SUGAR KINASE"/>
    <property type="match status" value="1"/>
</dbReference>
<keyword evidence="2" id="KW-0808">Transferase</keyword>
<comment type="similarity">
    <text evidence="1">Belongs to the FGGY kinase family.</text>
</comment>
<keyword evidence="3 6" id="KW-0418">Kinase</keyword>
<keyword evidence="7" id="KW-1185">Reference proteome</keyword>
<dbReference type="CDD" id="cd07772">
    <property type="entry name" value="ASKHA_NBD_FGGY_NaCK-like"/>
    <property type="match status" value="1"/>
</dbReference>
<dbReference type="GO" id="GO:0005829">
    <property type="term" value="C:cytosol"/>
    <property type="evidence" value="ECO:0007669"/>
    <property type="project" value="TreeGrafter"/>
</dbReference>
<dbReference type="InterPro" id="IPR043129">
    <property type="entry name" value="ATPase_NBD"/>
</dbReference>
<dbReference type="Pfam" id="PF00370">
    <property type="entry name" value="FGGY_N"/>
    <property type="match status" value="1"/>
</dbReference>
<protein>
    <submittedName>
        <fullName evidence="6">Carbohydrate kinase</fullName>
    </submittedName>
</protein>
<organism evidence="6 7">
    <name type="scientific">Chitinophaga lutea</name>
    <dbReference type="NCBI Taxonomy" id="2488634"/>
    <lineage>
        <taxon>Bacteria</taxon>
        <taxon>Pseudomonadati</taxon>
        <taxon>Bacteroidota</taxon>
        <taxon>Chitinophagia</taxon>
        <taxon>Chitinophagales</taxon>
        <taxon>Chitinophagaceae</taxon>
        <taxon>Chitinophaga</taxon>
    </lineage>
</organism>
<feature type="domain" description="Carbohydrate kinase FGGY C-terminal" evidence="5">
    <location>
        <begin position="247"/>
        <end position="421"/>
    </location>
</feature>
<feature type="domain" description="Carbohydrate kinase FGGY N-terminal" evidence="4">
    <location>
        <begin position="6"/>
        <end position="193"/>
    </location>
</feature>
<name>A0A3N4Q4E4_9BACT</name>
<dbReference type="PANTHER" id="PTHR10196:SF57">
    <property type="entry name" value="XYLULOSE KINASE"/>
    <property type="match status" value="1"/>
</dbReference>
<dbReference type="InterPro" id="IPR018484">
    <property type="entry name" value="FGGY_N"/>
</dbReference>
<evidence type="ECO:0000256" key="3">
    <source>
        <dbReference type="ARBA" id="ARBA00022777"/>
    </source>
</evidence>
<dbReference type="OrthoDB" id="9786272at2"/>
<dbReference type="InterPro" id="IPR049382">
    <property type="entry name" value="FGGY_C_2"/>
</dbReference>
<evidence type="ECO:0000259" key="4">
    <source>
        <dbReference type="Pfam" id="PF00370"/>
    </source>
</evidence>